<dbReference type="SUPFAM" id="SSF46955">
    <property type="entry name" value="Putative DNA-binding domain"/>
    <property type="match status" value="1"/>
</dbReference>
<sequence length="287" mass="30532">MRISDLAEITGTTPRTVRYYHQIGLLPVPPSPHGYREYGFDHVARMLRIRWVAEGGVPLDRLPDFIAGTGRGTPTSTAADLEAALDAVTARIAELTAQRERVERLLQIVRSGSALTPLPVPLVRLYEEIEKRTKDEAVRRGVRGERDLLEIAAYRGALPDAVTAFAMKLDDAAIDEAIALFAELQHLGERIADLSADDAAAATDDLAARTLGLVVRAGGLDLIEALSPFEGGLPPAIGELVGLVFPDPLYRHFIAAVAARLGLLGPSAARAGGPSRTASTPAEVAGP</sequence>
<dbReference type="InterPro" id="IPR000551">
    <property type="entry name" value="MerR-type_HTH_dom"/>
</dbReference>
<dbReference type="PANTHER" id="PTHR30204">
    <property type="entry name" value="REDOX-CYCLING DRUG-SENSING TRANSCRIPTIONAL ACTIVATOR SOXR"/>
    <property type="match status" value="1"/>
</dbReference>
<dbReference type="InterPro" id="IPR047057">
    <property type="entry name" value="MerR_fam"/>
</dbReference>
<keyword evidence="5" id="KW-1185">Reference proteome</keyword>
<dbReference type="Pfam" id="PF13411">
    <property type="entry name" value="MerR_1"/>
    <property type="match status" value="1"/>
</dbReference>
<dbReference type="Proteomes" id="UP000639051">
    <property type="component" value="Unassembled WGS sequence"/>
</dbReference>
<dbReference type="RefSeq" id="WP_189694540.1">
    <property type="nucleotide sequence ID" value="NZ_BNCM01000011.1"/>
</dbReference>
<evidence type="ECO:0000259" key="3">
    <source>
        <dbReference type="PROSITE" id="PS50937"/>
    </source>
</evidence>
<reference evidence="4 5" key="1">
    <citation type="submission" date="2021-01" db="EMBL/GenBank/DDBJ databases">
        <title>Genome public.</title>
        <authorList>
            <person name="Liu C."/>
            <person name="Sun Q."/>
        </authorList>
    </citation>
    <scope>NUCLEOTIDE SEQUENCE [LARGE SCALE GENOMIC DNA]</scope>
    <source>
        <strain evidence="4 5">JC656</strain>
    </source>
</reference>
<dbReference type="CDD" id="cd00592">
    <property type="entry name" value="HTH_MerR-like"/>
    <property type="match status" value="1"/>
</dbReference>
<dbReference type="PANTHER" id="PTHR30204:SF93">
    <property type="entry name" value="HTH MERR-TYPE DOMAIN-CONTAINING PROTEIN"/>
    <property type="match status" value="1"/>
</dbReference>
<name>A0ABS1K3G0_9MICC</name>
<evidence type="ECO:0000256" key="2">
    <source>
        <dbReference type="SAM" id="Coils"/>
    </source>
</evidence>
<dbReference type="SMART" id="SM00422">
    <property type="entry name" value="HTH_MERR"/>
    <property type="match status" value="1"/>
</dbReference>
<dbReference type="PROSITE" id="PS50937">
    <property type="entry name" value="HTH_MERR_2"/>
    <property type="match status" value="1"/>
</dbReference>
<dbReference type="EMBL" id="JAERRC010000028">
    <property type="protein sequence ID" value="MBL0706215.1"/>
    <property type="molecule type" value="Genomic_DNA"/>
</dbReference>
<gene>
    <name evidence="4" type="ORF">JJE72_11950</name>
</gene>
<dbReference type="Gene3D" id="1.10.1660.10">
    <property type="match status" value="1"/>
</dbReference>
<protein>
    <submittedName>
        <fullName evidence="4">MerR family transcriptional regulator</fullName>
    </submittedName>
</protein>
<evidence type="ECO:0000313" key="5">
    <source>
        <dbReference type="Proteomes" id="UP000639051"/>
    </source>
</evidence>
<evidence type="ECO:0000256" key="1">
    <source>
        <dbReference type="ARBA" id="ARBA00023125"/>
    </source>
</evidence>
<organism evidence="4 5">
    <name type="scientific">Sinomonas cellulolyticus</name>
    <dbReference type="NCBI Taxonomy" id="2801916"/>
    <lineage>
        <taxon>Bacteria</taxon>
        <taxon>Bacillati</taxon>
        <taxon>Actinomycetota</taxon>
        <taxon>Actinomycetes</taxon>
        <taxon>Micrococcales</taxon>
        <taxon>Micrococcaceae</taxon>
        <taxon>Sinomonas</taxon>
    </lineage>
</organism>
<feature type="domain" description="HTH merR-type" evidence="3">
    <location>
        <begin position="1"/>
        <end position="68"/>
    </location>
</feature>
<keyword evidence="2" id="KW-0175">Coiled coil</keyword>
<feature type="coiled-coil region" evidence="2">
    <location>
        <begin position="78"/>
        <end position="105"/>
    </location>
</feature>
<accession>A0ABS1K3G0</accession>
<evidence type="ECO:0000313" key="4">
    <source>
        <dbReference type="EMBL" id="MBL0706215.1"/>
    </source>
</evidence>
<proteinExistence type="predicted"/>
<keyword evidence="1" id="KW-0238">DNA-binding</keyword>
<dbReference type="InterPro" id="IPR009061">
    <property type="entry name" value="DNA-bd_dom_put_sf"/>
</dbReference>
<comment type="caution">
    <text evidence="4">The sequence shown here is derived from an EMBL/GenBank/DDBJ whole genome shotgun (WGS) entry which is preliminary data.</text>
</comment>